<organism evidence="1 2">
    <name type="scientific">Culter alburnus</name>
    <name type="common">Topmouth culter</name>
    <dbReference type="NCBI Taxonomy" id="194366"/>
    <lineage>
        <taxon>Eukaryota</taxon>
        <taxon>Metazoa</taxon>
        <taxon>Chordata</taxon>
        <taxon>Craniata</taxon>
        <taxon>Vertebrata</taxon>
        <taxon>Euteleostomi</taxon>
        <taxon>Actinopterygii</taxon>
        <taxon>Neopterygii</taxon>
        <taxon>Teleostei</taxon>
        <taxon>Ostariophysi</taxon>
        <taxon>Cypriniformes</taxon>
        <taxon>Xenocyprididae</taxon>
        <taxon>Xenocypridinae</taxon>
        <taxon>Culter</taxon>
    </lineage>
</organism>
<comment type="caution">
    <text evidence="1">The sequence shown here is derived from an EMBL/GenBank/DDBJ whole genome shotgun (WGS) entry which is preliminary data.</text>
</comment>
<gene>
    <name evidence="1" type="ORF">ABG768_012491</name>
</gene>
<protein>
    <recommendedName>
        <fullName evidence="3">RING-type domain-containing protein</fullName>
    </recommendedName>
</protein>
<dbReference type="EMBL" id="JAWDJR010000002">
    <property type="protein sequence ID" value="KAK9979044.1"/>
    <property type="molecule type" value="Genomic_DNA"/>
</dbReference>
<evidence type="ECO:0008006" key="3">
    <source>
        <dbReference type="Google" id="ProtNLM"/>
    </source>
</evidence>
<evidence type="ECO:0000313" key="1">
    <source>
        <dbReference type="EMBL" id="KAK9979044.1"/>
    </source>
</evidence>
<name>A0AAW2AZ81_CULAL</name>
<reference evidence="1 2" key="1">
    <citation type="submission" date="2024-05" db="EMBL/GenBank/DDBJ databases">
        <title>A high-quality chromosomal-level genome assembly of Topmouth culter (Culter alburnus).</title>
        <authorList>
            <person name="Zhao H."/>
        </authorList>
    </citation>
    <scope>NUCLEOTIDE SEQUENCE [LARGE SCALE GENOMIC DNA]</scope>
    <source>
        <strain evidence="1">CATC2023</strain>
        <tissue evidence="1">Muscle</tissue>
    </source>
</reference>
<proteinExistence type="predicted"/>
<keyword evidence="2" id="KW-1185">Reference proteome</keyword>
<sequence>MACPMHHAICSQCLAGTATTCPSCKRHFIGLVKRIIPRLIKHRVGGKPLLVGACSDTSISEEDKSSSQSLRLQCVRALQRLVLRLRDGSIMWSQCQLQSCRTHS</sequence>
<accession>A0AAW2AZ81</accession>
<evidence type="ECO:0000313" key="2">
    <source>
        <dbReference type="Proteomes" id="UP001479290"/>
    </source>
</evidence>
<dbReference type="Proteomes" id="UP001479290">
    <property type="component" value="Unassembled WGS sequence"/>
</dbReference>
<dbReference type="AlphaFoldDB" id="A0AAW2AZ81"/>